<dbReference type="InterPro" id="IPR006461">
    <property type="entry name" value="PLAC_motif_containing"/>
</dbReference>
<reference evidence="2" key="2">
    <citation type="submission" date="2025-09" db="UniProtKB">
        <authorList>
            <consortium name="Ensembl"/>
        </authorList>
    </citation>
    <scope>IDENTIFICATION</scope>
</reference>
<reference evidence="2" key="1">
    <citation type="submission" date="2025-08" db="UniProtKB">
        <authorList>
            <consortium name="Ensembl"/>
        </authorList>
    </citation>
    <scope>IDENTIFICATION</scope>
</reference>
<dbReference type="PANTHER" id="PTHR15907">
    <property type="entry name" value="DUF614 FAMILY PROTEIN-RELATED"/>
    <property type="match status" value="1"/>
</dbReference>
<name>A0A3Q2FE61_CYPVA</name>
<dbReference type="RefSeq" id="XP_015240459.1">
    <property type="nucleotide sequence ID" value="XM_015384973.1"/>
</dbReference>
<dbReference type="OrthoDB" id="1045822at2759"/>
<dbReference type="Ensembl" id="ENSCVAT00000013351.1">
    <property type="protein sequence ID" value="ENSCVAP00000001475.1"/>
    <property type="gene ID" value="ENSCVAG00000002472.1"/>
</dbReference>
<evidence type="ECO:0000256" key="1">
    <source>
        <dbReference type="ARBA" id="ARBA00009024"/>
    </source>
</evidence>
<organism evidence="2 3">
    <name type="scientific">Cyprinodon variegatus</name>
    <name type="common">Sheepshead minnow</name>
    <dbReference type="NCBI Taxonomy" id="28743"/>
    <lineage>
        <taxon>Eukaryota</taxon>
        <taxon>Metazoa</taxon>
        <taxon>Chordata</taxon>
        <taxon>Craniata</taxon>
        <taxon>Vertebrata</taxon>
        <taxon>Euteleostomi</taxon>
        <taxon>Actinopterygii</taxon>
        <taxon>Neopterygii</taxon>
        <taxon>Teleostei</taxon>
        <taxon>Neoteleostei</taxon>
        <taxon>Acanthomorphata</taxon>
        <taxon>Ovalentaria</taxon>
        <taxon>Atherinomorphae</taxon>
        <taxon>Cyprinodontiformes</taxon>
        <taxon>Cyprinodontidae</taxon>
        <taxon>Cyprinodon</taxon>
    </lineage>
</organism>
<dbReference type="GeneID" id="107091185"/>
<accession>A0A3Q2FE61</accession>
<dbReference type="AlphaFoldDB" id="A0A3Q2FE61"/>
<dbReference type="Proteomes" id="UP000265020">
    <property type="component" value="Unassembled WGS sequence"/>
</dbReference>
<comment type="similarity">
    <text evidence="1">Belongs to the cornifelin family.</text>
</comment>
<dbReference type="KEGG" id="cvg:107091185"/>
<dbReference type="OMA" id="MISPITM"/>
<dbReference type="Pfam" id="PF04749">
    <property type="entry name" value="PLAC8"/>
    <property type="match status" value="1"/>
</dbReference>
<dbReference type="NCBIfam" id="TIGR01571">
    <property type="entry name" value="A_thal_Cys_rich"/>
    <property type="match status" value="1"/>
</dbReference>
<keyword evidence="3" id="KW-1185">Reference proteome</keyword>
<evidence type="ECO:0000313" key="2">
    <source>
        <dbReference type="Ensembl" id="ENSCVAP00000001475.1"/>
    </source>
</evidence>
<proteinExistence type="inferred from homology"/>
<evidence type="ECO:0000313" key="3">
    <source>
        <dbReference type="Proteomes" id="UP000265020"/>
    </source>
</evidence>
<sequence>METKVVINPPQQVMAMQNSREWGSGICGCFTDMRDCCLAFWCLPCFACLTSRAYGEHLCTPLLECFAYMISPITMSMRTSMRERYNIEGSIARDCIFVTFCLPCVWCQMSREIKRRNLQVVMVGAKNI</sequence>
<dbReference type="GeneTree" id="ENSGT00940000163701"/>
<protein>
    <submittedName>
        <fullName evidence="2">Cornifelin homolog B-like</fullName>
    </submittedName>
</protein>